<evidence type="ECO:0000256" key="3">
    <source>
        <dbReference type="ARBA" id="ARBA00022621"/>
    </source>
</evidence>
<organism evidence="8">
    <name type="scientific">Capitella teleta</name>
    <name type="common">Polychaete worm</name>
    <dbReference type="NCBI Taxonomy" id="283909"/>
    <lineage>
        <taxon>Eukaryota</taxon>
        <taxon>Metazoa</taxon>
        <taxon>Spiralia</taxon>
        <taxon>Lophotrochozoa</taxon>
        <taxon>Annelida</taxon>
        <taxon>Polychaeta</taxon>
        <taxon>Sedentaria</taxon>
        <taxon>Scolecida</taxon>
        <taxon>Capitellidae</taxon>
        <taxon>Capitella</taxon>
    </lineage>
</organism>
<accession>R7THX5</accession>
<dbReference type="CDD" id="cd01040">
    <property type="entry name" value="Mb-like"/>
    <property type="match status" value="1"/>
</dbReference>
<dbReference type="HOGENOM" id="CLU_003827_10_1_1"/>
<sequence>MVLSGAQAAAIQGNWKNVEAHAQTYANDLFLTYLTANPGDQARFPKFAEVPLGDLRSNADFNAQTIVIVKALSAIVATLGDVQKGAELLRQRVRTHYKRNITMAQFERLLDLLPMFLQEKAHASGDVADAWRIAIADLMPAMRDEFSRCSH</sequence>
<dbReference type="PROSITE" id="PS01033">
    <property type="entry name" value="GLOBIN"/>
    <property type="match status" value="1"/>
</dbReference>
<feature type="domain" description="Globin" evidence="7">
    <location>
        <begin position="2"/>
        <end position="147"/>
    </location>
</feature>
<proteinExistence type="inferred from homology"/>
<comment type="similarity">
    <text evidence="6">Belongs to the globin family.</text>
</comment>
<dbReference type="AlphaFoldDB" id="R7THX5"/>
<keyword evidence="3 6" id="KW-0561">Oxygen transport</keyword>
<evidence type="ECO:0000313" key="10">
    <source>
        <dbReference type="Proteomes" id="UP000014760"/>
    </source>
</evidence>
<evidence type="ECO:0000256" key="1">
    <source>
        <dbReference type="ARBA" id="ARBA00022448"/>
    </source>
</evidence>
<dbReference type="PANTHER" id="PTHR47217:SF1">
    <property type="entry name" value="GLOBIN-LIKE PROTEIN"/>
    <property type="match status" value="1"/>
</dbReference>
<evidence type="ECO:0000256" key="2">
    <source>
        <dbReference type="ARBA" id="ARBA00022617"/>
    </source>
</evidence>
<reference evidence="10" key="1">
    <citation type="submission" date="2012-12" db="EMBL/GenBank/DDBJ databases">
        <authorList>
            <person name="Hellsten U."/>
            <person name="Grimwood J."/>
            <person name="Chapman J.A."/>
            <person name="Shapiro H."/>
            <person name="Aerts A."/>
            <person name="Otillar R.P."/>
            <person name="Terry A.Y."/>
            <person name="Boore J.L."/>
            <person name="Simakov O."/>
            <person name="Marletaz F."/>
            <person name="Cho S.-J."/>
            <person name="Edsinger-Gonzales E."/>
            <person name="Havlak P."/>
            <person name="Kuo D.-H."/>
            <person name="Larsson T."/>
            <person name="Lv J."/>
            <person name="Arendt D."/>
            <person name="Savage R."/>
            <person name="Osoegawa K."/>
            <person name="de Jong P."/>
            <person name="Lindberg D.R."/>
            <person name="Seaver E.C."/>
            <person name="Weisblat D.A."/>
            <person name="Putnam N.H."/>
            <person name="Grigoriev I.V."/>
            <person name="Rokhsar D.S."/>
        </authorList>
    </citation>
    <scope>NUCLEOTIDE SEQUENCE</scope>
    <source>
        <strain evidence="10">I ESC-2004</strain>
    </source>
</reference>
<dbReference type="GO" id="GO:0020037">
    <property type="term" value="F:heme binding"/>
    <property type="evidence" value="ECO:0007669"/>
    <property type="project" value="InterPro"/>
</dbReference>
<evidence type="ECO:0000259" key="7">
    <source>
        <dbReference type="PROSITE" id="PS01033"/>
    </source>
</evidence>
<evidence type="ECO:0000313" key="8">
    <source>
        <dbReference type="EMBL" id="ELT93423.1"/>
    </source>
</evidence>
<evidence type="ECO:0000256" key="5">
    <source>
        <dbReference type="ARBA" id="ARBA00023004"/>
    </source>
</evidence>
<dbReference type="EnsemblMetazoa" id="CapteT21927">
    <property type="protein sequence ID" value="CapteP21927"/>
    <property type="gene ID" value="CapteG21927"/>
</dbReference>
<name>R7THX5_CAPTE</name>
<dbReference type="GO" id="GO:0005344">
    <property type="term" value="F:oxygen carrier activity"/>
    <property type="evidence" value="ECO:0007669"/>
    <property type="project" value="UniProtKB-KW"/>
</dbReference>
<dbReference type="PANTHER" id="PTHR47217">
    <property type="entry name" value="GLOBIN-LIKE PROTEIN"/>
    <property type="match status" value="1"/>
</dbReference>
<keyword evidence="4" id="KW-0479">Metal-binding</keyword>
<keyword evidence="2 6" id="KW-0349">Heme</keyword>
<dbReference type="GO" id="GO:0019825">
    <property type="term" value="F:oxygen binding"/>
    <property type="evidence" value="ECO:0007669"/>
    <property type="project" value="InterPro"/>
</dbReference>
<dbReference type="InterPro" id="IPR000971">
    <property type="entry name" value="Globin"/>
</dbReference>
<keyword evidence="10" id="KW-1185">Reference proteome</keyword>
<dbReference type="InterPro" id="IPR009050">
    <property type="entry name" value="Globin-like_sf"/>
</dbReference>
<keyword evidence="5" id="KW-0408">Iron</keyword>
<dbReference type="EMBL" id="AMQN01012786">
    <property type="status" value="NOT_ANNOTATED_CDS"/>
    <property type="molecule type" value="Genomic_DNA"/>
</dbReference>
<reference evidence="8 10" key="2">
    <citation type="journal article" date="2013" name="Nature">
        <title>Insights into bilaterian evolution from three spiralian genomes.</title>
        <authorList>
            <person name="Simakov O."/>
            <person name="Marletaz F."/>
            <person name="Cho S.J."/>
            <person name="Edsinger-Gonzales E."/>
            <person name="Havlak P."/>
            <person name="Hellsten U."/>
            <person name="Kuo D.H."/>
            <person name="Larsson T."/>
            <person name="Lv J."/>
            <person name="Arendt D."/>
            <person name="Savage R."/>
            <person name="Osoegawa K."/>
            <person name="de Jong P."/>
            <person name="Grimwood J."/>
            <person name="Chapman J.A."/>
            <person name="Shapiro H."/>
            <person name="Aerts A."/>
            <person name="Otillar R.P."/>
            <person name="Terry A.Y."/>
            <person name="Boore J.L."/>
            <person name="Grigoriev I.V."/>
            <person name="Lindberg D.R."/>
            <person name="Seaver E.C."/>
            <person name="Weisblat D.A."/>
            <person name="Putnam N.H."/>
            <person name="Rokhsar D.S."/>
        </authorList>
    </citation>
    <scope>NUCLEOTIDE SEQUENCE</scope>
    <source>
        <strain evidence="8 10">I ESC-2004</strain>
    </source>
</reference>
<dbReference type="OrthoDB" id="436496at2759"/>
<dbReference type="GO" id="GO:0046872">
    <property type="term" value="F:metal ion binding"/>
    <property type="evidence" value="ECO:0007669"/>
    <property type="project" value="UniProtKB-KW"/>
</dbReference>
<evidence type="ECO:0000256" key="6">
    <source>
        <dbReference type="RuleBase" id="RU000356"/>
    </source>
</evidence>
<dbReference type="SUPFAM" id="SSF46458">
    <property type="entry name" value="Globin-like"/>
    <property type="match status" value="1"/>
</dbReference>
<dbReference type="InterPro" id="IPR012292">
    <property type="entry name" value="Globin/Proto"/>
</dbReference>
<evidence type="ECO:0000256" key="4">
    <source>
        <dbReference type="ARBA" id="ARBA00022723"/>
    </source>
</evidence>
<keyword evidence="1 6" id="KW-0813">Transport</keyword>
<evidence type="ECO:0000313" key="9">
    <source>
        <dbReference type="EnsemblMetazoa" id="CapteP21927"/>
    </source>
</evidence>
<dbReference type="InterPro" id="IPR044399">
    <property type="entry name" value="Mb-like_M"/>
</dbReference>
<gene>
    <name evidence="8" type="ORF">CAPTEDRAFT_21927</name>
</gene>
<dbReference type="Gene3D" id="1.10.490.10">
    <property type="entry name" value="Globins"/>
    <property type="match status" value="1"/>
</dbReference>
<dbReference type="FunCoup" id="R7THX5">
    <property type="interactions" value="58"/>
</dbReference>
<protein>
    <recommendedName>
        <fullName evidence="7">Globin domain-containing protein</fullName>
    </recommendedName>
</protein>
<dbReference type="Proteomes" id="UP000014760">
    <property type="component" value="Unassembled WGS sequence"/>
</dbReference>
<reference evidence="9" key="3">
    <citation type="submission" date="2015-06" db="UniProtKB">
        <authorList>
            <consortium name="EnsemblMetazoa"/>
        </authorList>
    </citation>
    <scope>IDENTIFICATION</scope>
</reference>
<dbReference type="OMA" id="RDCHAIM"/>
<dbReference type="Pfam" id="PF00042">
    <property type="entry name" value="Globin"/>
    <property type="match status" value="1"/>
</dbReference>
<dbReference type="EMBL" id="KB309749">
    <property type="protein sequence ID" value="ELT93423.1"/>
    <property type="molecule type" value="Genomic_DNA"/>
</dbReference>